<sequence length="876" mass="96199">MVPSSLTSSRRPSAVAGPSMLPPPPSPRVPPQPRPRGSSRSRPQPPPPPTQPTTVKLSPSALRSFPHRLAHPPMPPLSGDSHTCAKGKERAKWWSGWSLRIQPEYDVKLEDVLDRKHLPPLGLKDFEEWLVFVEGTPENLYFILWLREYTTRYTAWMMSLRSKQSLRISSSQPNPLTASTQLAIPSARGRPLTSLDMAISSLSLPPPSPQRSPAAPYPTYPTYPSPSSSYPTAPTRVEDDPAVEENSHRGACYRTLYTPSPNPDLAIFYLRAKETFLTPVAEYELDVTSDVLSKFHVSSSTGERKTRRDSGVAFRDRDREHERERRGSHGWEEDIKFAGNSAPDRAGLGMTGTNVYPPDPAVFDELADIVQERLRASLKRLVVATYNNVGMPRAYCGSAGGCTIALITSAPPIIASFAAGGPRWYRLLALPGLWLGMTIFISAMYGVCMMIYVFGDLRQLRSFELARPPPGTADANFKPPATKDTISTSPIGASLATPSQSFASVSHEKDRRGSVFTLGRSLMGKTKSEDKLPPNVARYSPEAGGELTFRKESLVPVPNPVLRLPMPGRPKTAHIAHKSGSVGGGTSVRTTSRSPPASPVEVEGEGEIEKPKLRLDIWGGGEGAAGGSDAVQVPPKAIVRDRREEIGPTVVISSGDEEESGDELESDDHDDDIEEDEDNYDSGFDTGSEADGEHGSSPYVVSSNPTRHRHRHRHRHQKEPSLSPPIEISDAFYDENPSPEGPATAPADWFPQNLERLAARNPVPDPSTVQSEHPLWPDYSQTQEEYEHNARRTRNETALFIAPFSYDGNESGSSCAHNSADGIEGEKERDVEKGETRISPDDEIRQVQAAQPMYRFYFGGLPSRKPKLPLRVGTLI</sequence>
<proteinExistence type="predicted"/>
<dbReference type="EMBL" id="MU274923">
    <property type="protein sequence ID" value="KAI0086516.1"/>
    <property type="molecule type" value="Genomic_DNA"/>
</dbReference>
<evidence type="ECO:0000313" key="1">
    <source>
        <dbReference type="EMBL" id="KAI0086516.1"/>
    </source>
</evidence>
<reference evidence="1" key="1">
    <citation type="journal article" date="2021" name="Environ. Microbiol.">
        <title>Gene family expansions and transcriptome signatures uncover fungal adaptations to wood decay.</title>
        <authorList>
            <person name="Hage H."/>
            <person name="Miyauchi S."/>
            <person name="Viragh M."/>
            <person name="Drula E."/>
            <person name="Min B."/>
            <person name="Chaduli D."/>
            <person name="Navarro D."/>
            <person name="Favel A."/>
            <person name="Norest M."/>
            <person name="Lesage-Meessen L."/>
            <person name="Balint B."/>
            <person name="Merenyi Z."/>
            <person name="de Eugenio L."/>
            <person name="Morin E."/>
            <person name="Martinez A.T."/>
            <person name="Baldrian P."/>
            <person name="Stursova M."/>
            <person name="Martinez M.J."/>
            <person name="Novotny C."/>
            <person name="Magnuson J.K."/>
            <person name="Spatafora J.W."/>
            <person name="Maurice S."/>
            <person name="Pangilinan J."/>
            <person name="Andreopoulos W."/>
            <person name="LaButti K."/>
            <person name="Hundley H."/>
            <person name="Na H."/>
            <person name="Kuo A."/>
            <person name="Barry K."/>
            <person name="Lipzen A."/>
            <person name="Henrissat B."/>
            <person name="Riley R."/>
            <person name="Ahrendt S."/>
            <person name="Nagy L.G."/>
            <person name="Grigoriev I.V."/>
            <person name="Martin F."/>
            <person name="Rosso M.N."/>
        </authorList>
    </citation>
    <scope>NUCLEOTIDE SEQUENCE</scope>
    <source>
        <strain evidence="1">CBS 384.51</strain>
    </source>
</reference>
<name>A0ACB8TX46_9APHY</name>
<organism evidence="1 2">
    <name type="scientific">Irpex rosettiformis</name>
    <dbReference type="NCBI Taxonomy" id="378272"/>
    <lineage>
        <taxon>Eukaryota</taxon>
        <taxon>Fungi</taxon>
        <taxon>Dikarya</taxon>
        <taxon>Basidiomycota</taxon>
        <taxon>Agaricomycotina</taxon>
        <taxon>Agaricomycetes</taxon>
        <taxon>Polyporales</taxon>
        <taxon>Irpicaceae</taxon>
        <taxon>Irpex</taxon>
    </lineage>
</organism>
<keyword evidence="2" id="KW-1185">Reference proteome</keyword>
<dbReference type="Proteomes" id="UP001055072">
    <property type="component" value="Unassembled WGS sequence"/>
</dbReference>
<evidence type="ECO:0000313" key="2">
    <source>
        <dbReference type="Proteomes" id="UP001055072"/>
    </source>
</evidence>
<protein>
    <submittedName>
        <fullName evidence="1">Uncharacterized protein</fullName>
    </submittedName>
</protein>
<accession>A0ACB8TX46</accession>
<comment type="caution">
    <text evidence="1">The sequence shown here is derived from an EMBL/GenBank/DDBJ whole genome shotgun (WGS) entry which is preliminary data.</text>
</comment>
<gene>
    <name evidence="1" type="ORF">BDY19DRAFT_347928</name>
</gene>